<protein>
    <submittedName>
        <fullName evidence="2">Uncharacterized protein</fullName>
    </submittedName>
</protein>
<keyword evidence="1" id="KW-1133">Transmembrane helix</keyword>
<feature type="transmembrane region" description="Helical" evidence="1">
    <location>
        <begin position="38"/>
        <end position="60"/>
    </location>
</feature>
<proteinExistence type="predicted"/>
<dbReference type="RefSeq" id="WP_132125405.1">
    <property type="nucleotide sequence ID" value="NZ_SLWS01000016.1"/>
</dbReference>
<gene>
    <name evidence="2" type="ORF">EV192_11640</name>
</gene>
<keyword evidence="1" id="KW-0812">Transmembrane</keyword>
<feature type="transmembrane region" description="Helical" evidence="1">
    <location>
        <begin position="12"/>
        <end position="32"/>
    </location>
</feature>
<accession>A0A4R2ISM4</accession>
<name>A0A4R2ISM4_9PSEU</name>
<dbReference type="EMBL" id="SLWS01000016">
    <property type="protein sequence ID" value="TCO47987.1"/>
    <property type="molecule type" value="Genomic_DNA"/>
</dbReference>
<reference evidence="2 3" key="1">
    <citation type="submission" date="2019-03" db="EMBL/GenBank/DDBJ databases">
        <title>Genomic Encyclopedia of Type Strains, Phase IV (KMG-IV): sequencing the most valuable type-strain genomes for metagenomic binning, comparative biology and taxonomic classification.</title>
        <authorList>
            <person name="Goeker M."/>
        </authorList>
    </citation>
    <scope>NUCLEOTIDE SEQUENCE [LARGE SCALE GENOMIC DNA]</scope>
    <source>
        <strain evidence="2 3">DSM 45934</strain>
    </source>
</reference>
<keyword evidence="3" id="KW-1185">Reference proteome</keyword>
<dbReference type="AlphaFoldDB" id="A0A4R2ISM4"/>
<evidence type="ECO:0000313" key="2">
    <source>
        <dbReference type="EMBL" id="TCO47987.1"/>
    </source>
</evidence>
<keyword evidence="1" id="KW-0472">Membrane</keyword>
<sequence>MPRNMLPMKPGSGIMAKLIMAVVGLAVLMLVVKYPSDVASWVTGAGHVLSSLANGLVSFFRAL</sequence>
<evidence type="ECO:0000256" key="1">
    <source>
        <dbReference type="SAM" id="Phobius"/>
    </source>
</evidence>
<evidence type="ECO:0000313" key="3">
    <source>
        <dbReference type="Proteomes" id="UP000295680"/>
    </source>
</evidence>
<comment type="caution">
    <text evidence="2">The sequence shown here is derived from an EMBL/GenBank/DDBJ whole genome shotgun (WGS) entry which is preliminary data.</text>
</comment>
<dbReference type="Proteomes" id="UP000295680">
    <property type="component" value="Unassembled WGS sequence"/>
</dbReference>
<organism evidence="2 3">
    <name type="scientific">Actinocrispum wychmicini</name>
    <dbReference type="NCBI Taxonomy" id="1213861"/>
    <lineage>
        <taxon>Bacteria</taxon>
        <taxon>Bacillati</taxon>
        <taxon>Actinomycetota</taxon>
        <taxon>Actinomycetes</taxon>
        <taxon>Pseudonocardiales</taxon>
        <taxon>Pseudonocardiaceae</taxon>
        <taxon>Actinocrispum</taxon>
    </lineage>
</organism>